<feature type="transmembrane region" description="Helical" evidence="1">
    <location>
        <begin position="48"/>
        <end position="70"/>
    </location>
</feature>
<proteinExistence type="predicted"/>
<evidence type="ECO:0000256" key="1">
    <source>
        <dbReference type="SAM" id="Phobius"/>
    </source>
</evidence>
<dbReference type="Proteomes" id="UP000593560">
    <property type="component" value="Unassembled WGS sequence"/>
</dbReference>
<gene>
    <name evidence="2" type="ORF">Gohar_007089</name>
</gene>
<accession>A0A7J9GFG2</accession>
<keyword evidence="3" id="KW-1185">Reference proteome</keyword>
<keyword evidence="1" id="KW-0472">Membrane</keyword>
<protein>
    <submittedName>
        <fullName evidence="2">Uncharacterized protein</fullName>
    </submittedName>
</protein>
<organism evidence="2 3">
    <name type="scientific">Gossypium harknessii</name>
    <dbReference type="NCBI Taxonomy" id="34285"/>
    <lineage>
        <taxon>Eukaryota</taxon>
        <taxon>Viridiplantae</taxon>
        <taxon>Streptophyta</taxon>
        <taxon>Embryophyta</taxon>
        <taxon>Tracheophyta</taxon>
        <taxon>Spermatophyta</taxon>
        <taxon>Magnoliopsida</taxon>
        <taxon>eudicotyledons</taxon>
        <taxon>Gunneridae</taxon>
        <taxon>Pentapetalae</taxon>
        <taxon>rosids</taxon>
        <taxon>malvids</taxon>
        <taxon>Malvales</taxon>
        <taxon>Malvaceae</taxon>
        <taxon>Malvoideae</taxon>
        <taxon>Gossypium</taxon>
    </lineage>
</organism>
<keyword evidence="1" id="KW-0812">Transmembrane</keyword>
<name>A0A7J9GFG2_9ROSI</name>
<reference evidence="2 3" key="1">
    <citation type="journal article" date="2019" name="Genome Biol. Evol.">
        <title>Insights into the evolution of the New World diploid cottons (Gossypium, subgenus Houzingenia) based on genome sequencing.</title>
        <authorList>
            <person name="Grover C.E."/>
            <person name="Arick M.A. 2nd"/>
            <person name="Thrash A."/>
            <person name="Conover J.L."/>
            <person name="Sanders W.S."/>
            <person name="Peterson D.G."/>
            <person name="Frelichowski J.E."/>
            <person name="Scheffler J.A."/>
            <person name="Scheffler B.E."/>
            <person name="Wendel J.F."/>
        </authorList>
    </citation>
    <scope>NUCLEOTIDE SEQUENCE [LARGE SCALE GENOMIC DNA]</scope>
    <source>
        <strain evidence="2">0</strain>
        <tissue evidence="2">Leaf</tissue>
    </source>
</reference>
<comment type="caution">
    <text evidence="2">The sequence shown here is derived from an EMBL/GenBank/DDBJ whole genome shotgun (WGS) entry which is preliminary data.</text>
</comment>
<dbReference type="EMBL" id="JABFAD010000004">
    <property type="protein sequence ID" value="MBA0796312.1"/>
    <property type="molecule type" value="Genomic_DNA"/>
</dbReference>
<keyword evidence="1" id="KW-1133">Transmembrane helix</keyword>
<dbReference type="AlphaFoldDB" id="A0A7J9GFG2"/>
<evidence type="ECO:0000313" key="2">
    <source>
        <dbReference type="EMBL" id="MBA0796312.1"/>
    </source>
</evidence>
<evidence type="ECO:0000313" key="3">
    <source>
        <dbReference type="Proteomes" id="UP000593560"/>
    </source>
</evidence>
<sequence length="93" mass="10758">MLHLSLIQQRLLTCQLSSLPLIDASNIDPNNKKGYFFGIFVKWVSRIVVGSSLGAVYWCSSTFSFSIAMYRRKVFFNYEKRLRLRSPLETMNG</sequence>